<feature type="transmembrane region" description="Helical" evidence="1">
    <location>
        <begin position="281"/>
        <end position="307"/>
    </location>
</feature>
<feature type="transmembrane region" description="Helical" evidence="1">
    <location>
        <begin position="200"/>
        <end position="230"/>
    </location>
</feature>
<comment type="caution">
    <text evidence="2">The sequence shown here is derived from an EMBL/GenBank/DDBJ whole genome shotgun (WGS) entry which is preliminary data.</text>
</comment>
<name>A0A6P0HIK5_9ACTN</name>
<feature type="transmembrane region" description="Helical" evidence="1">
    <location>
        <begin position="439"/>
        <end position="458"/>
    </location>
</feature>
<feature type="transmembrane region" description="Helical" evidence="1">
    <location>
        <begin position="34"/>
        <end position="55"/>
    </location>
</feature>
<reference evidence="2 3" key="1">
    <citation type="journal article" date="2014" name="Int. J. Syst. Evol. Microbiol.">
        <title>Nocardioides zeae sp. nov., isolated from the stem of Zea mays.</title>
        <authorList>
            <person name="Glaeser S.P."/>
            <person name="McInroy J.A."/>
            <person name="Busse H.J."/>
            <person name="Kampfer P."/>
        </authorList>
    </citation>
    <scope>NUCLEOTIDE SEQUENCE [LARGE SCALE GENOMIC DNA]</scope>
    <source>
        <strain evidence="2 3">JCM 30728</strain>
    </source>
</reference>
<feature type="transmembrane region" description="Helical" evidence="1">
    <location>
        <begin position="250"/>
        <end position="269"/>
    </location>
</feature>
<proteinExistence type="predicted"/>
<accession>A0A6P0HIK5</accession>
<evidence type="ECO:0000313" key="3">
    <source>
        <dbReference type="Proteomes" id="UP000468687"/>
    </source>
</evidence>
<keyword evidence="3" id="KW-1185">Reference proteome</keyword>
<feature type="transmembrane region" description="Helical" evidence="1">
    <location>
        <begin position="165"/>
        <end position="188"/>
    </location>
</feature>
<evidence type="ECO:0008006" key="4">
    <source>
        <dbReference type="Google" id="ProtNLM"/>
    </source>
</evidence>
<sequence>MRPSPASPTLEDPAVARLSEVLGGPGGLHARGRWWTPLLVGCLLAGLLVVLGAGLRAGCSTDGWTANSPDFAPGCFSALPHAYVAGGGAEGVWPYGERVGDPSATPPAGEAPARYAVEGTQALAGATYLHAALASLVAPGPDVREERAGLPVADLYRDPDVRAEAAATILGAAVLVGLAAMLLVLVVARVRPLRAWDGSLVAGSPLLAVAALVDVGLVGVAFAAGAVLAVRRGKALAAGLMLGAAVTLTWAAWLVLAGLLVALAARALARDAAARLPGADPLTLVLVTALTWLAVSLPAIVTGAGVWRAGWRAALDDAAGTGSVRWVGTAAGGGGLPAYPLVALVVLALWIAAVAVLAFRAPRPPRPEQVVLLVVAAGAVLFAAGPADALVVLPFAVLARPRLEPLLGWQAVELAHAAVLWWTTTGALASGSATNDAPLAALTLLRVVALLVLAGWVVRDVAMPSRDPVGEERQLTSVRSNDVAV</sequence>
<protein>
    <recommendedName>
        <fullName evidence="4">DUF2029 domain-containing protein</fullName>
    </recommendedName>
</protein>
<dbReference type="RefSeq" id="WP_163771515.1">
    <property type="nucleotide sequence ID" value="NZ_JAAGXA010000004.1"/>
</dbReference>
<gene>
    <name evidence="2" type="ORF">G3T38_07460</name>
</gene>
<keyword evidence="1" id="KW-1133">Transmembrane helix</keyword>
<feature type="transmembrane region" description="Helical" evidence="1">
    <location>
        <begin position="338"/>
        <end position="359"/>
    </location>
</feature>
<dbReference type="EMBL" id="JAAGXA010000004">
    <property type="protein sequence ID" value="NEN78110.1"/>
    <property type="molecule type" value="Genomic_DNA"/>
</dbReference>
<dbReference type="AlphaFoldDB" id="A0A6P0HIK5"/>
<keyword evidence="1" id="KW-0812">Transmembrane</keyword>
<dbReference type="Proteomes" id="UP000468687">
    <property type="component" value="Unassembled WGS sequence"/>
</dbReference>
<evidence type="ECO:0000313" key="2">
    <source>
        <dbReference type="EMBL" id="NEN78110.1"/>
    </source>
</evidence>
<keyword evidence="1" id="KW-0472">Membrane</keyword>
<feature type="transmembrane region" description="Helical" evidence="1">
    <location>
        <begin position="371"/>
        <end position="397"/>
    </location>
</feature>
<evidence type="ECO:0000256" key="1">
    <source>
        <dbReference type="SAM" id="Phobius"/>
    </source>
</evidence>
<organism evidence="2 3">
    <name type="scientific">Nocardioides zeae</name>
    <dbReference type="NCBI Taxonomy" id="1457234"/>
    <lineage>
        <taxon>Bacteria</taxon>
        <taxon>Bacillati</taxon>
        <taxon>Actinomycetota</taxon>
        <taxon>Actinomycetes</taxon>
        <taxon>Propionibacteriales</taxon>
        <taxon>Nocardioidaceae</taxon>
        <taxon>Nocardioides</taxon>
    </lineage>
</organism>